<sequence>MDAVRNTSQLKSFKTNDSVNIVYRQVGSHGPVVIMLHGWSGSHRYFDMNVEEIAEHCQVYAPDLRFHGDSDKPKWGYHVFRLAADLRDMLQTLQLQDVTVVGSSMGASIIWAYIELYGEDRLRSAVFVDQVPLQNNVDDWKLGNLSCYDAICVARLQTKLNLDFRSIAEGTPRDCLTQKVPSEYEAMLVAETLKADPDALGRLMADHTQIDWRPLLPRIAIPCLNMRGLKNGVFPPEGTAVVTKLIKHCEQEDFEHCNHWLYIEDAGIFNSVLSRFVKSSHGL</sequence>
<dbReference type="Gene3D" id="3.40.50.1820">
    <property type="entry name" value="alpha/beta hydrolase"/>
    <property type="match status" value="1"/>
</dbReference>
<keyword evidence="4" id="KW-1185">Reference proteome</keyword>
<dbReference type="InterPro" id="IPR050266">
    <property type="entry name" value="AB_hydrolase_sf"/>
</dbReference>
<accession>A0ABP1FX97</accession>
<dbReference type="Proteomes" id="UP001497392">
    <property type="component" value="Unassembled WGS sequence"/>
</dbReference>
<dbReference type="InterPro" id="IPR029058">
    <property type="entry name" value="AB_hydrolase_fold"/>
</dbReference>
<dbReference type="PANTHER" id="PTHR43798:SF31">
    <property type="entry name" value="AB HYDROLASE SUPERFAMILY PROTEIN YCLE"/>
    <property type="match status" value="1"/>
</dbReference>
<feature type="domain" description="AB hydrolase-1" evidence="2">
    <location>
        <begin position="31"/>
        <end position="265"/>
    </location>
</feature>
<evidence type="ECO:0000313" key="3">
    <source>
        <dbReference type="EMBL" id="CAL5224510.1"/>
    </source>
</evidence>
<evidence type="ECO:0000259" key="2">
    <source>
        <dbReference type="Pfam" id="PF00561"/>
    </source>
</evidence>
<name>A0ABP1FX97_9CHLO</name>
<dbReference type="PANTHER" id="PTHR43798">
    <property type="entry name" value="MONOACYLGLYCEROL LIPASE"/>
    <property type="match status" value="1"/>
</dbReference>
<reference evidence="3 4" key="1">
    <citation type="submission" date="2024-06" db="EMBL/GenBank/DDBJ databases">
        <authorList>
            <person name="Kraege A."/>
            <person name="Thomma B."/>
        </authorList>
    </citation>
    <scope>NUCLEOTIDE SEQUENCE [LARGE SCALE GENOMIC DNA]</scope>
</reference>
<dbReference type="Pfam" id="PF00561">
    <property type="entry name" value="Abhydrolase_1"/>
    <property type="match status" value="1"/>
</dbReference>
<evidence type="ECO:0000256" key="1">
    <source>
        <dbReference type="ARBA" id="ARBA00022801"/>
    </source>
</evidence>
<dbReference type="SUPFAM" id="SSF53474">
    <property type="entry name" value="alpha/beta-Hydrolases"/>
    <property type="match status" value="1"/>
</dbReference>
<keyword evidence="1" id="KW-0378">Hydrolase</keyword>
<dbReference type="InterPro" id="IPR000073">
    <property type="entry name" value="AB_hydrolase_1"/>
</dbReference>
<gene>
    <name evidence="3" type="primary">g7207</name>
    <name evidence="3" type="ORF">VP750_LOCUS6169</name>
</gene>
<protein>
    <submittedName>
        <fullName evidence="3">G7207 protein</fullName>
    </submittedName>
</protein>
<comment type="caution">
    <text evidence="3">The sequence shown here is derived from an EMBL/GenBank/DDBJ whole genome shotgun (WGS) entry which is preliminary data.</text>
</comment>
<proteinExistence type="predicted"/>
<organism evidence="3 4">
    <name type="scientific">Coccomyxa viridis</name>
    <dbReference type="NCBI Taxonomy" id="1274662"/>
    <lineage>
        <taxon>Eukaryota</taxon>
        <taxon>Viridiplantae</taxon>
        <taxon>Chlorophyta</taxon>
        <taxon>core chlorophytes</taxon>
        <taxon>Trebouxiophyceae</taxon>
        <taxon>Trebouxiophyceae incertae sedis</taxon>
        <taxon>Coccomyxaceae</taxon>
        <taxon>Coccomyxa</taxon>
    </lineage>
</organism>
<evidence type="ECO:0000313" key="4">
    <source>
        <dbReference type="Proteomes" id="UP001497392"/>
    </source>
</evidence>
<dbReference type="EMBL" id="CAXHTA020000011">
    <property type="protein sequence ID" value="CAL5224510.1"/>
    <property type="molecule type" value="Genomic_DNA"/>
</dbReference>